<dbReference type="InterPro" id="IPR008969">
    <property type="entry name" value="CarboxyPept-like_regulatory"/>
</dbReference>
<comment type="similarity">
    <text evidence="8 9">Belongs to the TonB-dependent receptor family.</text>
</comment>
<dbReference type="Gene3D" id="2.170.130.10">
    <property type="entry name" value="TonB-dependent receptor, plug domain"/>
    <property type="match status" value="1"/>
</dbReference>
<dbReference type="InterPro" id="IPR023996">
    <property type="entry name" value="TonB-dep_OMP_SusC/RagA"/>
</dbReference>
<dbReference type="Gene3D" id="2.60.40.1120">
    <property type="entry name" value="Carboxypeptidase-like, regulatory domain"/>
    <property type="match status" value="1"/>
</dbReference>
<organism evidence="12 13">
    <name type="scientific">Constantimarinum furrinae</name>
    <dbReference type="NCBI Taxonomy" id="2562285"/>
    <lineage>
        <taxon>Bacteria</taxon>
        <taxon>Pseudomonadati</taxon>
        <taxon>Bacteroidota</taxon>
        <taxon>Flavobacteriia</taxon>
        <taxon>Flavobacteriales</taxon>
        <taxon>Flavobacteriaceae</taxon>
        <taxon>Altibacter/Constantimarinum group</taxon>
        <taxon>Constantimarinum</taxon>
    </lineage>
</organism>
<evidence type="ECO:0000259" key="11">
    <source>
        <dbReference type="Pfam" id="PF07715"/>
    </source>
</evidence>
<comment type="subcellular location">
    <subcellularLocation>
        <location evidence="1 8">Cell outer membrane</location>
        <topology evidence="1 8">Multi-pass membrane protein</topology>
    </subcellularLocation>
</comment>
<sequence length="1110" mass="120585">MYLTFYCDFWHWLIQINYKMRTKFSGILTLLLAFVVQLTFAQEKTITGTVTDNSATPLPGVNIIVKGTTSGTQSDFDGNFSIQANVGQTLVFSYVGFNTVERAVTASTNRINLQMEEGEVLDEVIVTGYGIPREKKALGYAVSTLEAEAVENKPESDVVRTLNGKVAGVQITGTSGATGGGTNFTIRSKSSINGSNQPLFVVDGVPFDGGSNQQTGFAGGNTVVSSRFLDLDPNNIESVQILKGLSAAVLYGQQGRNGVVLITTKNGSKKSLNKKFEVTLSQSVYITEISNLPDYQNEYGQGSDNTPNAGFVGNWGGRLDAGIMIAHPYAGLGDINTNPFPQFVDLEIPYVAAKDNVKDFFRTGIGHATSVNVSGSPGDGGSRYNINFGYTTEDGYIPNNGLTRYNIGMGGSTKLSNKFSFDGTANFSSLTVNTPPIAANNAAGALSIFTRLLFIPRNVDLPNLPFADPNTGASVYYRGDQENPYWLLNYAGLEQNTNRFYGKLSSSYEISDNIIAAYRFGLDTYTEFQEFRVAKGNVTAPYNNGGYLRTTEGTNFIFDHNLSFSFNNLEITDTFGLDATVGFNARRDEYEQFGIASTGQIVFNFFNHNNFSSQTNIDPVAGNLDYRLERNILGAYAEASFDYDNFLFLTLSGRNDWGSNVEQDNRSIFYPGASLSFLPTSLDGVSTSGALNLLKFRAAYGTSARFPGLYGTRAVLATTPNAFIQPNGNGTTINSLPSTAANPDLKPELQKEFEVGVEAELFSRRLTLDATVYKRNIEDQIVNRPINPSTGFTAINDNIAESEIKGLEIGFDVIPLRTDDFTWSIRNNFTAYENEVIDLGGLEAFPYAGFIGLGNYASEGEPLGVIKGNYAARYDPGNNTPENPLGITNVGVEGVLLINPIDGKIIDSANLSLPDETVGDPNPDWNMTTINTFSYKGLSLSAQLEYQHGGDIFSQTASQYYRRGVTTVNVDNREGSYVIPGILANPNTGQPLTDANGNFIENTIQIGANDVFFINLVDPVGQGIYDASHLRLREVSLSYNLSEKMLDKTPFGTVTFALSGQNLYVRTFNIPQAFNFDPEALSTGVGNGAGLDFQTGPSSKRYSFSVKATF</sequence>
<evidence type="ECO:0000256" key="9">
    <source>
        <dbReference type="RuleBase" id="RU003357"/>
    </source>
</evidence>
<dbReference type="KEGG" id="alti:ALE3EI_1470"/>
<keyword evidence="7 8" id="KW-0998">Cell outer membrane</keyword>
<reference evidence="12 13" key="1">
    <citation type="submission" date="2020-04" db="EMBL/GenBank/DDBJ databases">
        <title>Genome sequence of Altibacter aquimarinus strain ALE3EI.</title>
        <authorList>
            <person name="Oh H.-M."/>
            <person name="Jang D."/>
        </authorList>
    </citation>
    <scope>NUCLEOTIDE SEQUENCE [LARGE SCALE GENOMIC DNA]</scope>
    <source>
        <strain evidence="12 13">ALE3EI</strain>
    </source>
</reference>
<dbReference type="Gene3D" id="2.40.170.20">
    <property type="entry name" value="TonB-dependent receptor, beta-barrel domain"/>
    <property type="match status" value="1"/>
</dbReference>
<dbReference type="PROSITE" id="PS52016">
    <property type="entry name" value="TONB_DEPENDENT_REC_3"/>
    <property type="match status" value="1"/>
</dbReference>
<evidence type="ECO:0000256" key="4">
    <source>
        <dbReference type="ARBA" id="ARBA00022692"/>
    </source>
</evidence>
<evidence type="ECO:0000256" key="1">
    <source>
        <dbReference type="ARBA" id="ARBA00004571"/>
    </source>
</evidence>
<proteinExistence type="inferred from homology"/>
<feature type="domain" description="TonB-dependent receptor-like beta-barrel" evidence="10">
    <location>
        <begin position="468"/>
        <end position="864"/>
    </location>
</feature>
<keyword evidence="4 8" id="KW-0812">Transmembrane</keyword>
<keyword evidence="5 9" id="KW-0798">TonB box</keyword>
<feature type="domain" description="TonB-dependent receptor plug" evidence="11">
    <location>
        <begin position="136"/>
        <end position="259"/>
    </location>
</feature>
<dbReference type="AlphaFoldDB" id="A0A7G8PUL4"/>
<evidence type="ECO:0000313" key="13">
    <source>
        <dbReference type="Proteomes" id="UP000515514"/>
    </source>
</evidence>
<keyword evidence="12" id="KW-0675">Receptor</keyword>
<evidence type="ECO:0000256" key="3">
    <source>
        <dbReference type="ARBA" id="ARBA00022452"/>
    </source>
</evidence>
<name>A0A7G8PUL4_9FLAO</name>
<evidence type="ECO:0000256" key="5">
    <source>
        <dbReference type="ARBA" id="ARBA00023077"/>
    </source>
</evidence>
<dbReference type="InterPro" id="IPR012910">
    <property type="entry name" value="Plug_dom"/>
</dbReference>
<dbReference type="NCBIfam" id="TIGR04056">
    <property type="entry name" value="OMP_RagA_SusC"/>
    <property type="match status" value="1"/>
</dbReference>
<accession>A0A7G8PUL4</accession>
<protein>
    <submittedName>
        <fullName evidence="12">TonB-dependent receptor</fullName>
    </submittedName>
</protein>
<evidence type="ECO:0000256" key="7">
    <source>
        <dbReference type="ARBA" id="ARBA00023237"/>
    </source>
</evidence>
<keyword evidence="6 8" id="KW-0472">Membrane</keyword>
<keyword evidence="13" id="KW-1185">Reference proteome</keyword>
<dbReference type="SUPFAM" id="SSF56935">
    <property type="entry name" value="Porins"/>
    <property type="match status" value="1"/>
</dbReference>
<dbReference type="SUPFAM" id="SSF49464">
    <property type="entry name" value="Carboxypeptidase regulatory domain-like"/>
    <property type="match status" value="1"/>
</dbReference>
<evidence type="ECO:0000256" key="6">
    <source>
        <dbReference type="ARBA" id="ARBA00023136"/>
    </source>
</evidence>
<keyword evidence="3 8" id="KW-1134">Transmembrane beta strand</keyword>
<dbReference type="InterPro" id="IPR039426">
    <property type="entry name" value="TonB-dep_rcpt-like"/>
</dbReference>
<evidence type="ECO:0000259" key="10">
    <source>
        <dbReference type="Pfam" id="PF00593"/>
    </source>
</evidence>
<evidence type="ECO:0000256" key="8">
    <source>
        <dbReference type="PROSITE-ProRule" id="PRU01360"/>
    </source>
</evidence>
<keyword evidence="2 8" id="KW-0813">Transport</keyword>
<evidence type="ECO:0000313" key="12">
    <source>
        <dbReference type="EMBL" id="QNJ98030.1"/>
    </source>
</evidence>
<evidence type="ECO:0000256" key="2">
    <source>
        <dbReference type="ARBA" id="ARBA00022448"/>
    </source>
</evidence>
<dbReference type="InterPro" id="IPR036942">
    <property type="entry name" value="Beta-barrel_TonB_sf"/>
</dbReference>
<dbReference type="Pfam" id="PF07715">
    <property type="entry name" value="Plug"/>
    <property type="match status" value="1"/>
</dbReference>
<dbReference type="Proteomes" id="UP000515514">
    <property type="component" value="Chromosome"/>
</dbReference>
<gene>
    <name evidence="12" type="ORF">ALE3EI_1470</name>
</gene>
<dbReference type="InterPro" id="IPR000531">
    <property type="entry name" value="Beta-barrel_TonB"/>
</dbReference>
<dbReference type="Pfam" id="PF00593">
    <property type="entry name" value="TonB_dep_Rec_b-barrel"/>
    <property type="match status" value="1"/>
</dbReference>
<dbReference type="EMBL" id="CP052909">
    <property type="protein sequence ID" value="QNJ98030.1"/>
    <property type="molecule type" value="Genomic_DNA"/>
</dbReference>
<dbReference type="GO" id="GO:0009279">
    <property type="term" value="C:cell outer membrane"/>
    <property type="evidence" value="ECO:0007669"/>
    <property type="project" value="UniProtKB-SubCell"/>
</dbReference>
<dbReference type="InterPro" id="IPR037066">
    <property type="entry name" value="Plug_dom_sf"/>
</dbReference>
<dbReference type="Pfam" id="PF13715">
    <property type="entry name" value="CarbopepD_reg_2"/>
    <property type="match status" value="1"/>
</dbReference>